<dbReference type="SMART" id="SM00368">
    <property type="entry name" value="LRR_RI"/>
    <property type="match status" value="3"/>
</dbReference>
<dbReference type="InterPro" id="IPR001611">
    <property type="entry name" value="Leu-rich_rpt"/>
</dbReference>
<dbReference type="PANTHER" id="PTHR24111:SF0">
    <property type="entry name" value="LEUCINE-RICH REPEAT-CONTAINING PROTEIN"/>
    <property type="match status" value="1"/>
</dbReference>
<dbReference type="SUPFAM" id="SSF52047">
    <property type="entry name" value="RNI-like"/>
    <property type="match status" value="1"/>
</dbReference>
<dbReference type="AlphaFoldDB" id="A0A7S3JYH1"/>
<sequence length="496" mass="56567">MYESLILGAPHHRAELEKIKKEKMIGFQEIYAAVFKNKVKADPNFDKFLQVCDKISKQVQGQNIDQKCKNDVDGLIALYEEGAVPLLDDFTKLLEKTVEKTNGKFAEKMNEQTGKTESLKASLKKLPRALEKIMLEPGPTKGNARICRDIVRGMIVYEDMHSLSNGLEFIRHHPEWELVRIKNRFLSPTDGGWADCMINIVKKSDPTRHVAEIQLVHEMLYNARSGLNGHRDYHKYRCANELLAILDFYGRAPKTDILVAALQQFAGAQQKFDDAFEKSHGKNEGLSLLERLHTQIQSLKELQFEFGSRKSQIERLESDLLMAMEVENFDEVEKLQLELDIIKSEMKKLSPQEWLESKGIKKISPKERLDAYVAFINKIHQKINKFNQNAVRLDLNEAIRRIEKNDHSPLNLNLSLNGVGAEVAKNLAIALEKNSSLLNLDLSVNEIGDEGAKNLAIALKKNTSLLEMDIRDNNIEDEELRTKIEAALKRNKEGKN</sequence>
<dbReference type="EMBL" id="HBIJ01015051">
    <property type="protein sequence ID" value="CAE0369308.1"/>
    <property type="molecule type" value="Transcribed_RNA"/>
</dbReference>
<dbReference type="Pfam" id="PF13516">
    <property type="entry name" value="LRR_6"/>
    <property type="match status" value="2"/>
</dbReference>
<protein>
    <submittedName>
        <fullName evidence="2">Uncharacterized protein</fullName>
    </submittedName>
</protein>
<evidence type="ECO:0000256" key="1">
    <source>
        <dbReference type="ARBA" id="ARBA00022737"/>
    </source>
</evidence>
<dbReference type="PANTHER" id="PTHR24111">
    <property type="entry name" value="LEUCINE-RICH REPEAT-CONTAINING PROTEIN 34"/>
    <property type="match status" value="1"/>
</dbReference>
<proteinExistence type="predicted"/>
<organism evidence="2">
    <name type="scientific">Aureoumbra lagunensis</name>
    <dbReference type="NCBI Taxonomy" id="44058"/>
    <lineage>
        <taxon>Eukaryota</taxon>
        <taxon>Sar</taxon>
        <taxon>Stramenopiles</taxon>
        <taxon>Ochrophyta</taxon>
        <taxon>Pelagophyceae</taxon>
        <taxon>Pelagomonadales</taxon>
        <taxon>Aureoumbra</taxon>
    </lineage>
</organism>
<dbReference type="InterPro" id="IPR052201">
    <property type="entry name" value="LRR-containing_regulator"/>
</dbReference>
<keyword evidence="1" id="KW-0677">Repeat</keyword>
<dbReference type="Gene3D" id="3.80.10.10">
    <property type="entry name" value="Ribonuclease Inhibitor"/>
    <property type="match status" value="1"/>
</dbReference>
<evidence type="ECO:0000313" key="2">
    <source>
        <dbReference type="EMBL" id="CAE0369308.1"/>
    </source>
</evidence>
<gene>
    <name evidence="2" type="ORF">ALAG00032_LOCUS10071</name>
</gene>
<reference evidence="2" key="1">
    <citation type="submission" date="2021-01" db="EMBL/GenBank/DDBJ databases">
        <authorList>
            <person name="Corre E."/>
            <person name="Pelletier E."/>
            <person name="Niang G."/>
            <person name="Scheremetjew M."/>
            <person name="Finn R."/>
            <person name="Kale V."/>
            <person name="Holt S."/>
            <person name="Cochrane G."/>
            <person name="Meng A."/>
            <person name="Brown T."/>
            <person name="Cohen L."/>
        </authorList>
    </citation>
    <scope>NUCLEOTIDE SEQUENCE</scope>
    <source>
        <strain evidence="2">CCMP1510</strain>
    </source>
</reference>
<dbReference type="InterPro" id="IPR032675">
    <property type="entry name" value="LRR_dom_sf"/>
</dbReference>
<accession>A0A7S3JYH1</accession>
<name>A0A7S3JYH1_9STRA</name>